<dbReference type="NCBIfam" id="TIGR01200">
    <property type="entry name" value="GLPGLI"/>
    <property type="match status" value="1"/>
</dbReference>
<dbReference type="InterPro" id="IPR005901">
    <property type="entry name" value="GLPGLI"/>
</dbReference>
<evidence type="ECO:0000313" key="1">
    <source>
        <dbReference type="EMBL" id="SIN84424.1"/>
    </source>
</evidence>
<dbReference type="Pfam" id="PF09697">
    <property type="entry name" value="Porph_ging"/>
    <property type="match status" value="1"/>
</dbReference>
<dbReference type="STRING" id="59733.SAMN05421769_0532"/>
<proteinExistence type="predicted"/>
<dbReference type="EMBL" id="FSRQ01000001">
    <property type="protein sequence ID" value="SIN84424.1"/>
    <property type="molecule type" value="Genomic_DNA"/>
</dbReference>
<reference evidence="2" key="1">
    <citation type="submission" date="2016-12" db="EMBL/GenBank/DDBJ databases">
        <authorList>
            <person name="Varghese N."/>
            <person name="Submissions S."/>
        </authorList>
    </citation>
    <scope>NUCLEOTIDE SEQUENCE [LARGE SCALE GENOMIC DNA]</scope>
    <source>
        <strain evidence="2">DSM 16779</strain>
    </source>
</reference>
<dbReference type="AlphaFoldDB" id="A0A1N6EN40"/>
<organism evidence="1 2">
    <name type="scientific">Chryseobacterium scophthalmum</name>
    <dbReference type="NCBI Taxonomy" id="59733"/>
    <lineage>
        <taxon>Bacteria</taxon>
        <taxon>Pseudomonadati</taxon>
        <taxon>Bacteroidota</taxon>
        <taxon>Flavobacteriia</taxon>
        <taxon>Flavobacteriales</taxon>
        <taxon>Weeksellaceae</taxon>
        <taxon>Chryseobacterium group</taxon>
        <taxon>Chryseobacterium</taxon>
    </lineage>
</organism>
<dbReference type="RefSeq" id="WP_074228511.1">
    <property type="nucleotide sequence ID" value="NZ_FSRQ01000001.1"/>
</dbReference>
<dbReference type="OrthoDB" id="1440774at2"/>
<evidence type="ECO:0000313" key="2">
    <source>
        <dbReference type="Proteomes" id="UP000184782"/>
    </source>
</evidence>
<accession>A0A1N6EN40</accession>
<dbReference type="Proteomes" id="UP000184782">
    <property type="component" value="Unassembled WGS sequence"/>
</dbReference>
<protein>
    <submittedName>
        <fullName evidence="1">GLPGLI family protein</fullName>
    </submittedName>
</protein>
<keyword evidence="2" id="KW-1185">Reference proteome</keyword>
<name>A0A1N6EN40_9FLAO</name>
<gene>
    <name evidence="1" type="ORF">SAMN05421769_0532</name>
</gene>
<sequence>MKRIIIGVFSFLSVTLLAQNQRFSYEYRFITDSTKTNEVGTEIMYLDIAKKGSKFYSQKKSIADSIHQDRITKQTRDFTGIDYGLVPFVVEKSYPDFKIDFFNNLDMNKYKVSDNRAMNWKILPEKEKIGEFNAQKASLYFAGRIWTAWFVSDIPIQDGPYKFHGLPGLIIKIEDKTKSHSFVLKEIKKSNSNQEWVSDNEKKSFGNTVVIDQEKYKKQVIDSRNNPTKGMRQMLSGNTKVMMIDEHGKPLDVEKMLREQERDAKANNTRNNNLLELDLLKS</sequence>